<gene>
    <name evidence="6" type="ORF">HNP55_000627</name>
</gene>
<evidence type="ECO:0000313" key="6">
    <source>
        <dbReference type="EMBL" id="MBB4842132.1"/>
    </source>
</evidence>
<dbReference type="GO" id="GO:0043565">
    <property type="term" value="F:sequence-specific DNA binding"/>
    <property type="evidence" value="ECO:0007669"/>
    <property type="project" value="TreeGrafter"/>
</dbReference>
<dbReference type="RefSeq" id="WP_184296064.1">
    <property type="nucleotide sequence ID" value="NZ_JACHLP010000001.1"/>
</dbReference>
<dbReference type="Pfam" id="PF03466">
    <property type="entry name" value="LysR_substrate"/>
    <property type="match status" value="1"/>
</dbReference>
<dbReference type="EMBL" id="JACHLP010000001">
    <property type="protein sequence ID" value="MBB4842132.1"/>
    <property type="molecule type" value="Genomic_DNA"/>
</dbReference>
<dbReference type="GO" id="GO:0003700">
    <property type="term" value="F:DNA-binding transcription factor activity"/>
    <property type="evidence" value="ECO:0007669"/>
    <property type="project" value="InterPro"/>
</dbReference>
<dbReference type="AlphaFoldDB" id="A0A840L625"/>
<evidence type="ECO:0000259" key="5">
    <source>
        <dbReference type="PROSITE" id="PS50931"/>
    </source>
</evidence>
<evidence type="ECO:0000256" key="1">
    <source>
        <dbReference type="ARBA" id="ARBA00009437"/>
    </source>
</evidence>
<keyword evidence="2" id="KW-0805">Transcription regulation</keyword>
<dbReference type="SUPFAM" id="SSF53850">
    <property type="entry name" value="Periplasmic binding protein-like II"/>
    <property type="match status" value="1"/>
</dbReference>
<evidence type="ECO:0000256" key="3">
    <source>
        <dbReference type="ARBA" id="ARBA00023125"/>
    </source>
</evidence>
<keyword evidence="3 6" id="KW-0238">DNA-binding</keyword>
<feature type="domain" description="HTH lysR-type" evidence="5">
    <location>
        <begin position="1"/>
        <end position="59"/>
    </location>
</feature>
<proteinExistence type="inferred from homology"/>
<evidence type="ECO:0000313" key="7">
    <source>
        <dbReference type="Proteomes" id="UP000562027"/>
    </source>
</evidence>
<dbReference type="InterPro" id="IPR000847">
    <property type="entry name" value="LysR_HTH_N"/>
</dbReference>
<evidence type="ECO:0000256" key="4">
    <source>
        <dbReference type="ARBA" id="ARBA00023163"/>
    </source>
</evidence>
<dbReference type="Proteomes" id="UP000562027">
    <property type="component" value="Unassembled WGS sequence"/>
</dbReference>
<dbReference type="SUPFAM" id="SSF46785">
    <property type="entry name" value="Winged helix' DNA-binding domain"/>
    <property type="match status" value="1"/>
</dbReference>
<dbReference type="Gene3D" id="3.40.190.290">
    <property type="match status" value="1"/>
</dbReference>
<name>A0A840L625_9BURK</name>
<dbReference type="PANTHER" id="PTHR30537:SF17">
    <property type="entry name" value="LYSR-FAMILY REGULATORY PROTEIN"/>
    <property type="match status" value="1"/>
</dbReference>
<comment type="caution">
    <text evidence="6">The sequence shown here is derived from an EMBL/GenBank/DDBJ whole genome shotgun (WGS) entry which is preliminary data.</text>
</comment>
<dbReference type="InterPro" id="IPR036390">
    <property type="entry name" value="WH_DNA-bd_sf"/>
</dbReference>
<reference evidence="6 7" key="1">
    <citation type="submission" date="2020-08" db="EMBL/GenBank/DDBJ databases">
        <title>Functional genomics of gut bacteria from endangered species of beetles.</title>
        <authorList>
            <person name="Carlos-Shanley C."/>
        </authorList>
    </citation>
    <scope>NUCLEOTIDE SEQUENCE [LARGE SCALE GENOMIC DNA]</scope>
    <source>
        <strain evidence="6 7">S00239</strain>
    </source>
</reference>
<dbReference type="PROSITE" id="PS50931">
    <property type="entry name" value="HTH_LYSR"/>
    <property type="match status" value="1"/>
</dbReference>
<dbReference type="InterPro" id="IPR058163">
    <property type="entry name" value="LysR-type_TF_proteobact-type"/>
</dbReference>
<dbReference type="InterPro" id="IPR005119">
    <property type="entry name" value="LysR_subst-bd"/>
</dbReference>
<organism evidence="6 7">
    <name type="scientific">Roseateles oligotrophus</name>
    <dbReference type="NCBI Taxonomy" id="1769250"/>
    <lineage>
        <taxon>Bacteria</taxon>
        <taxon>Pseudomonadati</taxon>
        <taxon>Pseudomonadota</taxon>
        <taxon>Betaproteobacteria</taxon>
        <taxon>Burkholderiales</taxon>
        <taxon>Sphaerotilaceae</taxon>
        <taxon>Roseateles</taxon>
    </lineage>
</organism>
<protein>
    <submittedName>
        <fullName evidence="6">DNA-binding transcriptional LysR family regulator</fullName>
    </submittedName>
</protein>
<evidence type="ECO:0000256" key="2">
    <source>
        <dbReference type="ARBA" id="ARBA00023015"/>
    </source>
</evidence>
<sequence>MKNMRGLECFVKAVEAGSIAAGARLLGLSAGSASQNIARLERELGAVLLTRSTRAMALTPAGTAYYARVRDVHEQLAQARDELGQSQGRPQGKVRIACTTTLGRHLIAPLLAGFMAQHPHIELELLLSDEVLDPIKLGLDLSVCFRDQLKPGMVARKLLELPMVFCAAPSYLARAGTPTDPMDLSQHDCLGYRFSVEGRRLRWGFERDGVHFEPEPRIVALCNDIDALAAMAVAGAGITRLGSFVARPLVEAGLLKPLFLSTRRGKTPQLRAQSLAFFICYRDRRQMVGRHRLLVDYLLAALQDHPALSLSDLRDRPPEGHPG</sequence>
<keyword evidence="4" id="KW-0804">Transcription</keyword>
<comment type="similarity">
    <text evidence="1">Belongs to the LysR transcriptional regulatory family.</text>
</comment>
<keyword evidence="7" id="KW-1185">Reference proteome</keyword>
<dbReference type="Gene3D" id="1.10.10.10">
    <property type="entry name" value="Winged helix-like DNA-binding domain superfamily/Winged helix DNA-binding domain"/>
    <property type="match status" value="1"/>
</dbReference>
<dbReference type="Pfam" id="PF00126">
    <property type="entry name" value="HTH_1"/>
    <property type="match status" value="1"/>
</dbReference>
<dbReference type="InterPro" id="IPR036388">
    <property type="entry name" value="WH-like_DNA-bd_sf"/>
</dbReference>
<dbReference type="PANTHER" id="PTHR30537">
    <property type="entry name" value="HTH-TYPE TRANSCRIPTIONAL REGULATOR"/>
    <property type="match status" value="1"/>
</dbReference>
<dbReference type="CDD" id="cd08422">
    <property type="entry name" value="PBP2_CrgA_like"/>
    <property type="match status" value="1"/>
</dbReference>
<dbReference type="FunFam" id="1.10.10.10:FF:000001">
    <property type="entry name" value="LysR family transcriptional regulator"/>
    <property type="match status" value="1"/>
</dbReference>
<accession>A0A840L625</accession>
<dbReference type="GO" id="GO:0006351">
    <property type="term" value="P:DNA-templated transcription"/>
    <property type="evidence" value="ECO:0007669"/>
    <property type="project" value="TreeGrafter"/>
</dbReference>